<comment type="caution">
    <text evidence="2">The sequence shown here is derived from an EMBL/GenBank/DDBJ whole genome shotgun (WGS) entry which is preliminary data.</text>
</comment>
<organism evidence="2 3">
    <name type="scientific">Promicromonospora citrea</name>
    <dbReference type="NCBI Taxonomy" id="43677"/>
    <lineage>
        <taxon>Bacteria</taxon>
        <taxon>Bacillati</taxon>
        <taxon>Actinomycetota</taxon>
        <taxon>Actinomycetes</taxon>
        <taxon>Micrococcales</taxon>
        <taxon>Promicromonosporaceae</taxon>
        <taxon>Promicromonospora</taxon>
    </lineage>
</organism>
<evidence type="ECO:0000256" key="1">
    <source>
        <dbReference type="SAM" id="MobiDB-lite"/>
    </source>
</evidence>
<dbReference type="Proteomes" id="UP000655589">
    <property type="component" value="Unassembled WGS sequence"/>
</dbReference>
<proteinExistence type="predicted"/>
<keyword evidence="3" id="KW-1185">Reference proteome</keyword>
<dbReference type="AlphaFoldDB" id="A0A8H9GR23"/>
<protein>
    <submittedName>
        <fullName evidence="2">Uncharacterized protein</fullName>
    </submittedName>
</protein>
<feature type="region of interest" description="Disordered" evidence="1">
    <location>
        <begin position="1"/>
        <end position="43"/>
    </location>
</feature>
<sequence>MDKELIFSYRRSTAHTEPGDTNHPKPPPRPSGLTGGAAWDLIR</sequence>
<dbReference type="EMBL" id="BMPT01000037">
    <property type="protein sequence ID" value="GGM45013.1"/>
    <property type="molecule type" value="Genomic_DNA"/>
</dbReference>
<evidence type="ECO:0000313" key="3">
    <source>
        <dbReference type="Proteomes" id="UP000655589"/>
    </source>
</evidence>
<reference evidence="2" key="1">
    <citation type="journal article" date="2014" name="Int. J. Syst. Evol. Microbiol.">
        <title>Complete genome sequence of Corynebacterium casei LMG S-19264T (=DSM 44701T), isolated from a smear-ripened cheese.</title>
        <authorList>
            <consortium name="US DOE Joint Genome Institute (JGI-PGF)"/>
            <person name="Walter F."/>
            <person name="Albersmeier A."/>
            <person name="Kalinowski J."/>
            <person name="Ruckert C."/>
        </authorList>
    </citation>
    <scope>NUCLEOTIDE SEQUENCE</scope>
    <source>
        <strain evidence="2">JCM 3051</strain>
    </source>
</reference>
<accession>A0A8H9GR23</accession>
<evidence type="ECO:0000313" key="2">
    <source>
        <dbReference type="EMBL" id="GGM45013.1"/>
    </source>
</evidence>
<reference evidence="2" key="2">
    <citation type="submission" date="2020-09" db="EMBL/GenBank/DDBJ databases">
        <authorList>
            <person name="Sun Q."/>
            <person name="Ohkuma M."/>
        </authorList>
    </citation>
    <scope>NUCLEOTIDE SEQUENCE</scope>
    <source>
        <strain evidence="2">JCM 3051</strain>
    </source>
</reference>
<name>A0A8H9GR23_9MICO</name>
<gene>
    <name evidence="2" type="ORF">GCM10010102_45460</name>
</gene>